<proteinExistence type="predicted"/>
<dbReference type="AlphaFoldDB" id="A0AAJ2JDT0"/>
<protein>
    <submittedName>
        <fullName evidence="1">Type II toxin-antitoxin system RelE/ParE family toxin</fullName>
    </submittedName>
</protein>
<comment type="caution">
    <text evidence="1">The sequence shown here is derived from an EMBL/GenBank/DDBJ whole genome shotgun (WGS) entry which is preliminary data.</text>
</comment>
<dbReference type="PIRSF" id="PIRSF028744">
    <property type="entry name" value="Addict_mod_HI1419"/>
    <property type="match status" value="1"/>
</dbReference>
<dbReference type="PANTHER" id="PTHR41791">
    <property type="entry name" value="SSL7039 PROTEIN"/>
    <property type="match status" value="1"/>
</dbReference>
<dbReference type="NCBIfam" id="TIGR02683">
    <property type="entry name" value="upstrm_HI1419"/>
    <property type="match status" value="1"/>
</dbReference>
<dbReference type="EMBL" id="JAVSKO010000003">
    <property type="protein sequence ID" value="MDT3468114.1"/>
    <property type="molecule type" value="Genomic_DNA"/>
</dbReference>
<dbReference type="InterPro" id="IPR014056">
    <property type="entry name" value="TypeIITA-like_toxin_pred"/>
</dbReference>
<dbReference type="RefSeq" id="WP_312561689.1">
    <property type="nucleotide sequence ID" value="NZ_JAVSKO010000003.1"/>
</dbReference>
<evidence type="ECO:0000313" key="1">
    <source>
        <dbReference type="EMBL" id="MDT3468114.1"/>
    </source>
</evidence>
<name>A0AAJ2JDT0_STEMA</name>
<organism evidence="1 2">
    <name type="scientific">Stenotrophomonas maltophilia</name>
    <name type="common">Pseudomonas maltophilia</name>
    <name type="synonym">Xanthomonas maltophilia</name>
    <dbReference type="NCBI Taxonomy" id="40324"/>
    <lineage>
        <taxon>Bacteria</taxon>
        <taxon>Pseudomonadati</taxon>
        <taxon>Pseudomonadota</taxon>
        <taxon>Gammaproteobacteria</taxon>
        <taxon>Lysobacterales</taxon>
        <taxon>Lysobacteraceae</taxon>
        <taxon>Stenotrophomonas</taxon>
        <taxon>Stenotrophomonas maltophilia group</taxon>
    </lineage>
</organism>
<gene>
    <name evidence="1" type="ORF">ROV92_08885</name>
</gene>
<reference evidence="1" key="1">
    <citation type="submission" date="2023-07" db="EMBL/GenBank/DDBJ databases">
        <title>Comparative genomics of clinical Stenotrophomonas maltophilia isolates reveals regions of diversity which correlate with colonization and persistence in vivo.</title>
        <authorList>
            <person name="Mcdaniel M.S."/>
            <person name="Swords W.E."/>
            <person name="Sumpter N.A."/>
            <person name="Lindgren N.R."/>
            <person name="Billiot C.E."/>
        </authorList>
    </citation>
    <scope>NUCLEOTIDE SEQUENCE</scope>
    <source>
        <strain evidence="1">Ism4</strain>
    </source>
</reference>
<dbReference type="PANTHER" id="PTHR41791:SF1">
    <property type="entry name" value="SSL7039 PROTEIN"/>
    <property type="match status" value="1"/>
</dbReference>
<sequence>MYPCGYDQSRITLRATETFTRWLRGLNDSRARAVIVERLQRVARGLEGDVRSVGHGVSELRIHHGPGYRVYFTRRGRSIVVLLHGGDKSSQRRDIEKAVKLAELL</sequence>
<accession>A0AAJ2JDT0</accession>
<dbReference type="InterPro" id="IPR009241">
    <property type="entry name" value="HigB-like"/>
</dbReference>
<evidence type="ECO:0000313" key="2">
    <source>
        <dbReference type="Proteomes" id="UP001251948"/>
    </source>
</evidence>
<dbReference type="Proteomes" id="UP001251948">
    <property type="component" value="Unassembled WGS sequence"/>
</dbReference>
<dbReference type="Pfam" id="PF05973">
    <property type="entry name" value="Gp49"/>
    <property type="match status" value="1"/>
</dbReference>